<proteinExistence type="predicted"/>
<feature type="region of interest" description="Disordered" evidence="1">
    <location>
        <begin position="42"/>
        <end position="81"/>
    </location>
</feature>
<dbReference type="EMBL" id="JBBPBK010000013">
    <property type="protein sequence ID" value="KAK9272610.1"/>
    <property type="molecule type" value="Genomic_DNA"/>
</dbReference>
<sequence length="81" mass="8786">MGRSSFLTVLLVSALLILSSSRGFGRKVMATVEFEDSTVPLEETAGKPREMIESMDYKDPGPNTNPRAGYMFSPPPHGPKG</sequence>
<dbReference type="AlphaFoldDB" id="A0AAP0R7U4"/>
<keyword evidence="4" id="KW-1185">Reference proteome</keyword>
<evidence type="ECO:0000313" key="4">
    <source>
        <dbReference type="Proteomes" id="UP001415857"/>
    </source>
</evidence>
<feature type="signal peptide" evidence="2">
    <location>
        <begin position="1"/>
        <end position="25"/>
    </location>
</feature>
<dbReference type="PANTHER" id="PTHR37908">
    <property type="entry name" value="TRANSMEMBRANE PROTEIN"/>
    <property type="match status" value="1"/>
</dbReference>
<protein>
    <submittedName>
        <fullName evidence="3">Uncharacterized protein</fullName>
    </submittedName>
</protein>
<feature type="compositionally biased region" description="Basic and acidic residues" evidence="1">
    <location>
        <begin position="44"/>
        <end position="59"/>
    </location>
</feature>
<keyword evidence="2" id="KW-0732">Signal</keyword>
<accession>A0AAP0R7U4</accession>
<evidence type="ECO:0000313" key="3">
    <source>
        <dbReference type="EMBL" id="KAK9272610.1"/>
    </source>
</evidence>
<evidence type="ECO:0000256" key="1">
    <source>
        <dbReference type="SAM" id="MobiDB-lite"/>
    </source>
</evidence>
<organism evidence="3 4">
    <name type="scientific">Liquidambar formosana</name>
    <name type="common">Formosan gum</name>
    <dbReference type="NCBI Taxonomy" id="63359"/>
    <lineage>
        <taxon>Eukaryota</taxon>
        <taxon>Viridiplantae</taxon>
        <taxon>Streptophyta</taxon>
        <taxon>Embryophyta</taxon>
        <taxon>Tracheophyta</taxon>
        <taxon>Spermatophyta</taxon>
        <taxon>Magnoliopsida</taxon>
        <taxon>eudicotyledons</taxon>
        <taxon>Gunneridae</taxon>
        <taxon>Pentapetalae</taxon>
        <taxon>Saxifragales</taxon>
        <taxon>Altingiaceae</taxon>
        <taxon>Liquidambar</taxon>
    </lineage>
</organism>
<gene>
    <name evidence="3" type="ORF">L1049_002985</name>
</gene>
<reference evidence="3 4" key="1">
    <citation type="journal article" date="2024" name="Plant J.">
        <title>Genome sequences and population genomics reveal climatic adaptation and genomic divergence between two closely related sweetgum species.</title>
        <authorList>
            <person name="Xu W.Q."/>
            <person name="Ren C.Q."/>
            <person name="Zhang X.Y."/>
            <person name="Comes H.P."/>
            <person name="Liu X.H."/>
            <person name="Li Y.G."/>
            <person name="Kettle C.J."/>
            <person name="Jalonen R."/>
            <person name="Gaisberger H."/>
            <person name="Ma Y.Z."/>
            <person name="Qiu Y.X."/>
        </authorList>
    </citation>
    <scope>NUCLEOTIDE SEQUENCE [LARGE SCALE GENOMIC DNA]</scope>
    <source>
        <strain evidence="3">Hangzhou</strain>
    </source>
</reference>
<name>A0AAP0R7U4_LIQFO</name>
<feature type="chain" id="PRO_5043028549" evidence="2">
    <location>
        <begin position="26"/>
        <end position="81"/>
    </location>
</feature>
<comment type="caution">
    <text evidence="3">The sequence shown here is derived from an EMBL/GenBank/DDBJ whole genome shotgun (WGS) entry which is preliminary data.</text>
</comment>
<evidence type="ECO:0000256" key="2">
    <source>
        <dbReference type="SAM" id="SignalP"/>
    </source>
</evidence>
<dbReference type="PANTHER" id="PTHR37908:SF4">
    <property type="entry name" value="PROTEIN, PUTATIVE-RELATED"/>
    <property type="match status" value="1"/>
</dbReference>
<dbReference type="Proteomes" id="UP001415857">
    <property type="component" value="Unassembled WGS sequence"/>
</dbReference>